<name>A0A6A4TTP4_SCOMX</name>
<sequence>MAKARLLLAYTSSRRNTTHALIDVIAMHRFVLENARSWLGFSHIMECSTGNSRIDNRRQCSCSYMCNRAVAKPTSFNWATARKRVVLRHGTVALTLVKQTKLKQ</sequence>
<proteinExistence type="predicted"/>
<organism evidence="1 2">
    <name type="scientific">Scophthalmus maximus</name>
    <name type="common">Turbot</name>
    <name type="synonym">Psetta maxima</name>
    <dbReference type="NCBI Taxonomy" id="52904"/>
    <lineage>
        <taxon>Eukaryota</taxon>
        <taxon>Metazoa</taxon>
        <taxon>Chordata</taxon>
        <taxon>Craniata</taxon>
        <taxon>Vertebrata</taxon>
        <taxon>Euteleostomi</taxon>
        <taxon>Actinopterygii</taxon>
        <taxon>Neopterygii</taxon>
        <taxon>Teleostei</taxon>
        <taxon>Neoteleostei</taxon>
        <taxon>Acanthomorphata</taxon>
        <taxon>Carangaria</taxon>
        <taxon>Pleuronectiformes</taxon>
        <taxon>Pleuronectoidei</taxon>
        <taxon>Scophthalmidae</taxon>
        <taxon>Scophthalmus</taxon>
    </lineage>
</organism>
<gene>
    <name evidence="1" type="ORF">F2P81_001351</name>
</gene>
<protein>
    <submittedName>
        <fullName evidence="1">Uncharacterized protein</fullName>
    </submittedName>
</protein>
<accession>A0A6A4TTP4</accession>
<evidence type="ECO:0000313" key="1">
    <source>
        <dbReference type="EMBL" id="KAF0047718.1"/>
    </source>
</evidence>
<reference evidence="1 2" key="1">
    <citation type="submission" date="2019-06" db="EMBL/GenBank/DDBJ databases">
        <title>Draft genomes of female and male turbot (Scophthalmus maximus).</title>
        <authorList>
            <person name="Xu H."/>
            <person name="Xu X.-W."/>
            <person name="Shao C."/>
            <person name="Chen S."/>
        </authorList>
    </citation>
    <scope>NUCLEOTIDE SEQUENCE [LARGE SCALE GENOMIC DNA]</scope>
    <source>
        <strain evidence="1">Ysfricsl-2016a</strain>
        <tissue evidence="1">Blood</tissue>
    </source>
</reference>
<comment type="caution">
    <text evidence="1">The sequence shown here is derived from an EMBL/GenBank/DDBJ whole genome shotgun (WGS) entry which is preliminary data.</text>
</comment>
<dbReference type="EMBL" id="VEVO01000001">
    <property type="protein sequence ID" value="KAF0047718.1"/>
    <property type="molecule type" value="Genomic_DNA"/>
</dbReference>
<dbReference type="AlphaFoldDB" id="A0A6A4TTP4"/>
<dbReference type="Proteomes" id="UP000438429">
    <property type="component" value="Unassembled WGS sequence"/>
</dbReference>
<evidence type="ECO:0000313" key="2">
    <source>
        <dbReference type="Proteomes" id="UP000438429"/>
    </source>
</evidence>